<feature type="compositionally biased region" description="Low complexity" evidence="1">
    <location>
        <begin position="106"/>
        <end position="119"/>
    </location>
</feature>
<name>A0ABW1NAE2_9ACTN</name>
<proteinExistence type="predicted"/>
<organism evidence="3 4">
    <name type="scientific">Sphaerisporangium aureirubrum</name>
    <dbReference type="NCBI Taxonomy" id="1544736"/>
    <lineage>
        <taxon>Bacteria</taxon>
        <taxon>Bacillati</taxon>
        <taxon>Actinomycetota</taxon>
        <taxon>Actinomycetes</taxon>
        <taxon>Streptosporangiales</taxon>
        <taxon>Streptosporangiaceae</taxon>
        <taxon>Sphaerisporangium</taxon>
    </lineage>
</organism>
<keyword evidence="2" id="KW-0812">Transmembrane</keyword>
<dbReference type="RefSeq" id="WP_380746313.1">
    <property type="nucleotide sequence ID" value="NZ_JBHSRF010000002.1"/>
</dbReference>
<protein>
    <submittedName>
        <fullName evidence="3">Uncharacterized protein</fullName>
    </submittedName>
</protein>
<gene>
    <name evidence="3" type="ORF">ACFP1K_01655</name>
</gene>
<sequence length="262" mass="26762">MAYQQGPPSPYYGPPPGYGYPPPGYGHPPPGYDPPPPPPPPPPHGRSPLFWLFAAGLPLVVLASCTAALITVGTPLLDPAPRQPAPAPLPTIAEQPASPIQPFTPAPAATTQPPGGAVTQPSGGPVTQPSNGPVTQPPGGPVTQPSDGPVTQPPGGPVTQPTRRTQAGGGTVLATEAGTGAKNTRQFTVDATWEIRYTYDCAEFPGGHGNIIVSLMGRDGPVDIPVTAAGPNGRDTAPQYRAGTFHLSVVSPCEWTLEVADI</sequence>
<evidence type="ECO:0000256" key="2">
    <source>
        <dbReference type="SAM" id="Phobius"/>
    </source>
</evidence>
<evidence type="ECO:0000313" key="4">
    <source>
        <dbReference type="Proteomes" id="UP001596137"/>
    </source>
</evidence>
<feature type="compositionally biased region" description="Polar residues" evidence="1">
    <location>
        <begin position="120"/>
        <end position="131"/>
    </location>
</feature>
<feature type="transmembrane region" description="Helical" evidence="2">
    <location>
        <begin position="49"/>
        <end position="72"/>
    </location>
</feature>
<evidence type="ECO:0000256" key="1">
    <source>
        <dbReference type="SAM" id="MobiDB-lite"/>
    </source>
</evidence>
<dbReference type="PRINTS" id="PR01217">
    <property type="entry name" value="PRICHEXTENSN"/>
</dbReference>
<evidence type="ECO:0000313" key="3">
    <source>
        <dbReference type="EMBL" id="MFC6079847.1"/>
    </source>
</evidence>
<comment type="caution">
    <text evidence="3">The sequence shown here is derived from an EMBL/GenBank/DDBJ whole genome shotgun (WGS) entry which is preliminary data.</text>
</comment>
<reference evidence="4" key="1">
    <citation type="journal article" date="2019" name="Int. J. Syst. Evol. Microbiol.">
        <title>The Global Catalogue of Microorganisms (GCM) 10K type strain sequencing project: providing services to taxonomists for standard genome sequencing and annotation.</title>
        <authorList>
            <consortium name="The Broad Institute Genomics Platform"/>
            <consortium name="The Broad Institute Genome Sequencing Center for Infectious Disease"/>
            <person name="Wu L."/>
            <person name="Ma J."/>
        </authorList>
    </citation>
    <scope>NUCLEOTIDE SEQUENCE [LARGE SCALE GENOMIC DNA]</scope>
    <source>
        <strain evidence="4">JCM 30346</strain>
    </source>
</reference>
<accession>A0ABW1NAE2</accession>
<dbReference type="Proteomes" id="UP001596137">
    <property type="component" value="Unassembled WGS sequence"/>
</dbReference>
<dbReference type="EMBL" id="JBHSRF010000002">
    <property type="protein sequence ID" value="MFC6079847.1"/>
    <property type="molecule type" value="Genomic_DNA"/>
</dbReference>
<feature type="compositionally biased region" description="Pro residues" evidence="1">
    <location>
        <begin position="7"/>
        <end position="44"/>
    </location>
</feature>
<feature type="region of interest" description="Disordered" evidence="1">
    <location>
        <begin position="81"/>
        <end position="168"/>
    </location>
</feature>
<feature type="region of interest" description="Disordered" evidence="1">
    <location>
        <begin position="1"/>
        <end position="44"/>
    </location>
</feature>
<keyword evidence="2" id="KW-0472">Membrane</keyword>
<keyword evidence="4" id="KW-1185">Reference proteome</keyword>
<keyword evidence="2" id="KW-1133">Transmembrane helix</keyword>